<evidence type="ECO:0000313" key="3">
    <source>
        <dbReference type="Proteomes" id="UP000887116"/>
    </source>
</evidence>
<proteinExistence type="predicted"/>
<accession>A0A8X6KN01</accession>
<name>A0A8X6KN01_TRICU</name>
<comment type="caution">
    <text evidence="2">The sequence shown here is derived from an EMBL/GenBank/DDBJ whole genome shotgun (WGS) entry which is preliminary data.</text>
</comment>
<sequence length="181" mass="20142">MKIVERFKVKQIDDGDDDDDDPSTSYPSLKELEEIKKQLVLELGSVSGNSSPMIQEGNPPNDSDVEDSNPIGGSRDASQDNNNDLSSFSDCSFSSSPTKIKQSSSSLHRSDSRCSRSKRMTLGAPSLSRHSSFSKLPNYDKFSKNVASHMNFENLPNSTGTYERMRKVIKKVKDKIHSFMP</sequence>
<dbReference type="AlphaFoldDB" id="A0A8X6KN01"/>
<reference evidence="2" key="1">
    <citation type="submission" date="2020-07" db="EMBL/GenBank/DDBJ databases">
        <title>Multicomponent nature underlies the extraordinary mechanical properties of spider dragline silk.</title>
        <authorList>
            <person name="Kono N."/>
            <person name="Nakamura H."/>
            <person name="Mori M."/>
            <person name="Yoshida Y."/>
            <person name="Ohtoshi R."/>
            <person name="Malay A.D."/>
            <person name="Moran D.A.P."/>
            <person name="Tomita M."/>
            <person name="Numata K."/>
            <person name="Arakawa K."/>
        </authorList>
    </citation>
    <scope>NUCLEOTIDE SEQUENCE</scope>
</reference>
<feature type="compositionally biased region" description="Basic and acidic residues" evidence="1">
    <location>
        <begin position="1"/>
        <end position="13"/>
    </location>
</feature>
<evidence type="ECO:0000313" key="2">
    <source>
        <dbReference type="EMBL" id="GFQ80930.1"/>
    </source>
</evidence>
<protein>
    <submittedName>
        <fullName evidence="2">Zinc finger CCHC domain-containing protein 8</fullName>
    </submittedName>
</protein>
<evidence type="ECO:0000256" key="1">
    <source>
        <dbReference type="SAM" id="MobiDB-lite"/>
    </source>
</evidence>
<gene>
    <name evidence="2" type="primary">CG4622</name>
    <name evidence="2" type="ORF">TNCT_94471</name>
</gene>
<feature type="compositionally biased region" description="Polar residues" evidence="1">
    <location>
        <begin position="46"/>
        <end position="61"/>
    </location>
</feature>
<feature type="compositionally biased region" description="Low complexity" evidence="1">
    <location>
        <begin position="79"/>
        <end position="107"/>
    </location>
</feature>
<dbReference type="OrthoDB" id="8026949at2759"/>
<dbReference type="Proteomes" id="UP000887116">
    <property type="component" value="Unassembled WGS sequence"/>
</dbReference>
<dbReference type="EMBL" id="BMAO01012372">
    <property type="protein sequence ID" value="GFQ80930.1"/>
    <property type="molecule type" value="Genomic_DNA"/>
</dbReference>
<organism evidence="2 3">
    <name type="scientific">Trichonephila clavata</name>
    <name type="common">Joro spider</name>
    <name type="synonym">Nephila clavata</name>
    <dbReference type="NCBI Taxonomy" id="2740835"/>
    <lineage>
        <taxon>Eukaryota</taxon>
        <taxon>Metazoa</taxon>
        <taxon>Ecdysozoa</taxon>
        <taxon>Arthropoda</taxon>
        <taxon>Chelicerata</taxon>
        <taxon>Arachnida</taxon>
        <taxon>Araneae</taxon>
        <taxon>Araneomorphae</taxon>
        <taxon>Entelegynae</taxon>
        <taxon>Araneoidea</taxon>
        <taxon>Nephilidae</taxon>
        <taxon>Trichonephila</taxon>
    </lineage>
</organism>
<feature type="region of interest" description="Disordered" evidence="1">
    <location>
        <begin position="1"/>
        <end position="139"/>
    </location>
</feature>
<feature type="compositionally biased region" description="Basic and acidic residues" evidence="1">
    <location>
        <begin position="30"/>
        <end position="39"/>
    </location>
</feature>
<keyword evidence="3" id="KW-1185">Reference proteome</keyword>